<comment type="caution">
    <text evidence="10">The sequence shown here is derived from an EMBL/GenBank/DDBJ whole genome shotgun (WGS) entry which is preliminary data.</text>
</comment>
<organism evidence="10 11">
    <name type="scientific">Streptomyces tuirus</name>
    <dbReference type="NCBI Taxonomy" id="68278"/>
    <lineage>
        <taxon>Bacteria</taxon>
        <taxon>Bacillati</taxon>
        <taxon>Actinomycetota</taxon>
        <taxon>Actinomycetes</taxon>
        <taxon>Kitasatosporales</taxon>
        <taxon>Streptomycetaceae</taxon>
        <taxon>Streptomyces</taxon>
    </lineage>
</organism>
<keyword evidence="2" id="KW-1003">Cell membrane</keyword>
<feature type="region of interest" description="Disordered" evidence="8">
    <location>
        <begin position="381"/>
        <end position="412"/>
    </location>
</feature>
<feature type="transmembrane region" description="Helical" evidence="9">
    <location>
        <begin position="37"/>
        <end position="53"/>
    </location>
</feature>
<keyword evidence="4 9" id="KW-0812">Transmembrane</keyword>
<dbReference type="Pfam" id="PF09594">
    <property type="entry name" value="GT87"/>
    <property type="match status" value="1"/>
</dbReference>
<feature type="transmembrane region" description="Helical" evidence="9">
    <location>
        <begin position="343"/>
        <end position="364"/>
    </location>
</feature>
<keyword evidence="5 9" id="KW-1133">Transmembrane helix</keyword>
<evidence type="ECO:0000313" key="10">
    <source>
        <dbReference type="EMBL" id="MBR8642756.1"/>
    </source>
</evidence>
<sequence length="412" mass="41379">MDGGVGMPRARESLLWSGCAAFALVLCLVTTIVPHRVWGACAVVGYGGAALVARRSARPWASAAAAVVGAGVVPLALLVADGARQMEVTVVERSGVLLLDSGSPYVPNPAELADYNPYLPGMAVFGLPRAVLGDVTLADARLWFALVSLGAMALSAALLRRDSPSPSRDTARSLLWPAATPAVALPLAVGGVDLPVIALMCLALTLAGRGIPVAAGLALGAAAALKWTAWPLLPVALALLAGTAGRRAAVRAGAAAVASAVLAVLPVALADPGAFAEHVLLFPLGEAGTGSPAASPLPGYLLAAHVPGGFALAVGALVLSAVVIGVSLVTRPPRTAVAAADRLALGLGIAMCLLPATRFGYVVYPLVLLGWFRLRPVGRRTARPGDPPCPAPSSSATTSRPARAASRPSSTP</sequence>
<feature type="transmembrane region" description="Helical" evidence="9">
    <location>
        <begin position="12"/>
        <end position="31"/>
    </location>
</feature>
<feature type="transmembrane region" description="Helical" evidence="9">
    <location>
        <begin position="248"/>
        <end position="269"/>
    </location>
</feature>
<evidence type="ECO:0000256" key="8">
    <source>
        <dbReference type="SAM" id="MobiDB-lite"/>
    </source>
</evidence>
<evidence type="ECO:0000256" key="4">
    <source>
        <dbReference type="ARBA" id="ARBA00022692"/>
    </source>
</evidence>
<feature type="transmembrane region" description="Helical" evidence="9">
    <location>
        <begin position="310"/>
        <end position="331"/>
    </location>
</feature>
<dbReference type="EMBL" id="JAGTPG010000002">
    <property type="protein sequence ID" value="MBR8642756.1"/>
    <property type="molecule type" value="Genomic_DNA"/>
</dbReference>
<evidence type="ECO:0000256" key="6">
    <source>
        <dbReference type="ARBA" id="ARBA00023136"/>
    </source>
</evidence>
<feature type="compositionally biased region" description="Low complexity" evidence="8">
    <location>
        <begin position="392"/>
        <end position="412"/>
    </location>
</feature>
<evidence type="ECO:0000256" key="7">
    <source>
        <dbReference type="ARBA" id="ARBA00024033"/>
    </source>
</evidence>
<dbReference type="AlphaFoldDB" id="A0A941FLS1"/>
<evidence type="ECO:0000256" key="3">
    <source>
        <dbReference type="ARBA" id="ARBA00022679"/>
    </source>
</evidence>
<keyword evidence="6 9" id="KW-0472">Membrane</keyword>
<protein>
    <submittedName>
        <fullName evidence="10">DUF2029 domain-containing protein</fullName>
    </submittedName>
</protein>
<comment type="subcellular location">
    <subcellularLocation>
        <location evidence="1">Cell membrane</location>
        <topology evidence="1">Multi-pass membrane protein</topology>
    </subcellularLocation>
</comment>
<proteinExistence type="inferred from homology"/>
<dbReference type="GO" id="GO:0005886">
    <property type="term" value="C:plasma membrane"/>
    <property type="evidence" value="ECO:0007669"/>
    <property type="project" value="UniProtKB-SubCell"/>
</dbReference>
<dbReference type="GO" id="GO:0016758">
    <property type="term" value="F:hexosyltransferase activity"/>
    <property type="evidence" value="ECO:0007669"/>
    <property type="project" value="InterPro"/>
</dbReference>
<feature type="transmembrane region" description="Helical" evidence="9">
    <location>
        <begin position="180"/>
        <end position="207"/>
    </location>
</feature>
<evidence type="ECO:0000256" key="9">
    <source>
        <dbReference type="SAM" id="Phobius"/>
    </source>
</evidence>
<accession>A0A941FLS1</accession>
<evidence type="ECO:0000313" key="11">
    <source>
        <dbReference type="Proteomes" id="UP000682308"/>
    </source>
</evidence>
<evidence type="ECO:0000256" key="2">
    <source>
        <dbReference type="ARBA" id="ARBA00022475"/>
    </source>
</evidence>
<keyword evidence="11" id="KW-1185">Reference proteome</keyword>
<dbReference type="InterPro" id="IPR018584">
    <property type="entry name" value="GT87"/>
</dbReference>
<comment type="similarity">
    <text evidence="7">Belongs to the glycosyltransferase 87 family.</text>
</comment>
<reference evidence="10 11" key="1">
    <citation type="submission" date="2021-04" db="EMBL/GenBank/DDBJ databases">
        <title>Characterization of the biosynthetic gene cluster of new lipopeptides with antitumor activity in the genome of the marine Streptomyces PHM034.</title>
        <authorList>
            <person name="Ceniceros A."/>
            <person name="Canedo L."/>
            <person name="Mendez C."/>
            <person name="Olano C."/>
            <person name="Schleissner C."/>
            <person name="Cuevas C."/>
            <person name="De La Calle F."/>
            <person name="Salas J.A."/>
        </authorList>
    </citation>
    <scope>NUCLEOTIDE SEQUENCE [LARGE SCALE GENOMIC DNA]</scope>
    <source>
        <strain evidence="10 11">PHM034</strain>
    </source>
</reference>
<evidence type="ECO:0000256" key="5">
    <source>
        <dbReference type="ARBA" id="ARBA00022989"/>
    </source>
</evidence>
<feature type="transmembrane region" description="Helical" evidence="9">
    <location>
        <begin position="142"/>
        <end position="159"/>
    </location>
</feature>
<name>A0A941FLS1_9ACTN</name>
<dbReference type="Proteomes" id="UP000682308">
    <property type="component" value="Unassembled WGS sequence"/>
</dbReference>
<feature type="transmembrane region" description="Helical" evidence="9">
    <location>
        <begin position="213"/>
        <end position="241"/>
    </location>
</feature>
<keyword evidence="3" id="KW-0808">Transferase</keyword>
<gene>
    <name evidence="10" type="ORF">KEF29_34210</name>
</gene>
<evidence type="ECO:0000256" key="1">
    <source>
        <dbReference type="ARBA" id="ARBA00004651"/>
    </source>
</evidence>
<feature type="transmembrane region" description="Helical" evidence="9">
    <location>
        <begin position="60"/>
        <end position="80"/>
    </location>
</feature>